<sequence length="210" mass="22740">MSAGRRLRTLAPACPGAFLDVCRKEAPHTGPCLPRRCSGLGPGRPAQDHVPTVLSPCRLATAPASGTSTPQACCCLASCRAAPTPPSRGSWRRWVMSCLGACSMTMSCRRTATATATSPRQQQQRQILSVRRRRSVMSPGSLPRLGTGWKAASAQGWWPVWPHASASGACRRRTGGSAWRPRWNNSCKPALRTWTTRRPSSCSSCSWPKR</sequence>
<reference evidence="1 2" key="1">
    <citation type="journal article" date="2018" name="Mol. Genet. Genomics">
        <title>The red deer Cervus elaphus genome CerEla1.0: sequencing, annotating, genes, and chromosomes.</title>
        <authorList>
            <person name="Bana N.A."/>
            <person name="Nyiri A."/>
            <person name="Nagy J."/>
            <person name="Frank K."/>
            <person name="Nagy T."/>
            <person name="Steger V."/>
            <person name="Schiller M."/>
            <person name="Lakatos P."/>
            <person name="Sugar L."/>
            <person name="Horn P."/>
            <person name="Barta E."/>
            <person name="Orosz L."/>
        </authorList>
    </citation>
    <scope>NUCLEOTIDE SEQUENCE [LARGE SCALE GENOMIC DNA]</scope>
    <source>
        <strain evidence="1">Hungarian</strain>
    </source>
</reference>
<evidence type="ECO:0000313" key="2">
    <source>
        <dbReference type="Proteomes" id="UP000242450"/>
    </source>
</evidence>
<dbReference type="EMBL" id="MKHE01000022">
    <property type="protein sequence ID" value="OWK03795.1"/>
    <property type="molecule type" value="Genomic_DNA"/>
</dbReference>
<dbReference type="AlphaFoldDB" id="A0A212CCU3"/>
<name>A0A212CCU3_CEREH</name>
<comment type="caution">
    <text evidence="1">The sequence shown here is derived from an EMBL/GenBank/DDBJ whole genome shotgun (WGS) entry which is preliminary data.</text>
</comment>
<gene>
    <name evidence="1" type="ORF">Celaphus_00013830</name>
</gene>
<evidence type="ECO:0000313" key="1">
    <source>
        <dbReference type="EMBL" id="OWK03795.1"/>
    </source>
</evidence>
<protein>
    <submittedName>
        <fullName evidence="1">Uncharacterized protein</fullName>
    </submittedName>
</protein>
<organism evidence="1 2">
    <name type="scientific">Cervus elaphus hippelaphus</name>
    <name type="common">European red deer</name>
    <dbReference type="NCBI Taxonomy" id="46360"/>
    <lineage>
        <taxon>Eukaryota</taxon>
        <taxon>Metazoa</taxon>
        <taxon>Chordata</taxon>
        <taxon>Craniata</taxon>
        <taxon>Vertebrata</taxon>
        <taxon>Euteleostomi</taxon>
        <taxon>Mammalia</taxon>
        <taxon>Eutheria</taxon>
        <taxon>Laurasiatheria</taxon>
        <taxon>Artiodactyla</taxon>
        <taxon>Ruminantia</taxon>
        <taxon>Pecora</taxon>
        <taxon>Cervidae</taxon>
        <taxon>Cervinae</taxon>
        <taxon>Cervus</taxon>
    </lineage>
</organism>
<dbReference type="Proteomes" id="UP000242450">
    <property type="component" value="Chromosome 22"/>
</dbReference>
<keyword evidence="2" id="KW-1185">Reference proteome</keyword>
<proteinExistence type="predicted"/>
<accession>A0A212CCU3</accession>